<keyword evidence="2" id="KW-0479">Metal-binding</keyword>
<keyword evidence="3" id="KW-0408">Iron</keyword>
<dbReference type="InterPro" id="IPR002051">
    <property type="entry name" value="Haem_Oase"/>
</dbReference>
<dbReference type="SUPFAM" id="SSF48613">
    <property type="entry name" value="Heme oxygenase-like"/>
    <property type="match status" value="1"/>
</dbReference>
<evidence type="ECO:0000256" key="5">
    <source>
        <dbReference type="SAM" id="Phobius"/>
    </source>
</evidence>
<evidence type="ECO:0008006" key="8">
    <source>
        <dbReference type="Google" id="ProtNLM"/>
    </source>
</evidence>
<name>A0AAE0MCW6_9PEZI</name>
<sequence>MDSSNSATPGPASEDPHLGDRINTATRTVHTKLNKQLLLRLPLAVPPRAHTPSTYVSGLIHVAPIYIAFESLWRDILRSHDDKVKQFGDCGSDGCRPGTHLLDPQSLPLFPFGTSETLVHRPVACERIHSVLMYLRLPGLERSSNLRADIRSITGWSKDVVDEQVKVAAKTGRLGQFIAHIQRSVDKNPHVLLAYAWVLYMALFSGGRFIRATLETAGTDFWSKKSEPVLPSMRPCEKPIPIQSRQPRDHGHSQCTTGDALSSSQETPSFGSLEFFRFATPMDGEDLKTEFKRRLIESESLLTEGEREDIVQEAQCIFDNMILLITQLDGVFENRSPSNSLDGWASLLVPRLVGGRVRDSVAVAKERGLKALHPEAGSKHDESSPAESDQQLPASEYVKKGPVSGGPAATTGTSSLNANGTMTSATELAVKMSLSQDADAGTLKTVRFGNTPVRSDRASHVEEHALSAITDGEAASKPVLMAAGANGGALDEKRSRTWASSTMLWNVALFLGMVGILLGVGQVRKG</sequence>
<comment type="caution">
    <text evidence="6">The sequence shown here is derived from an EMBL/GenBank/DDBJ whole genome shotgun (WGS) entry which is preliminary data.</text>
</comment>
<dbReference type="Pfam" id="PF01126">
    <property type="entry name" value="Heme_oxygenase"/>
    <property type="match status" value="1"/>
</dbReference>
<reference evidence="6" key="2">
    <citation type="submission" date="2023-06" db="EMBL/GenBank/DDBJ databases">
        <authorList>
            <consortium name="Lawrence Berkeley National Laboratory"/>
            <person name="Haridas S."/>
            <person name="Hensen N."/>
            <person name="Bonometti L."/>
            <person name="Westerberg I."/>
            <person name="Brannstrom I.O."/>
            <person name="Guillou S."/>
            <person name="Cros-Aarteil S."/>
            <person name="Calhoun S."/>
            <person name="Kuo A."/>
            <person name="Mondo S."/>
            <person name="Pangilinan J."/>
            <person name="Riley R."/>
            <person name="Labutti K."/>
            <person name="Andreopoulos B."/>
            <person name="Lipzen A."/>
            <person name="Chen C."/>
            <person name="Yanf M."/>
            <person name="Daum C."/>
            <person name="Ng V."/>
            <person name="Clum A."/>
            <person name="Steindorff A."/>
            <person name="Ohm R."/>
            <person name="Martin F."/>
            <person name="Silar P."/>
            <person name="Natvig D."/>
            <person name="Lalanne C."/>
            <person name="Gautier V."/>
            <person name="Ament-Velasquez S.L."/>
            <person name="Kruys A."/>
            <person name="Hutchinson M.I."/>
            <person name="Powell A.J."/>
            <person name="Barry K."/>
            <person name="Miller A.N."/>
            <person name="Grigoriev I.V."/>
            <person name="Debuchy R."/>
            <person name="Gladieux P."/>
            <person name="Thoren M.H."/>
            <person name="Johannesson H."/>
        </authorList>
    </citation>
    <scope>NUCLEOTIDE SEQUENCE</scope>
    <source>
        <strain evidence="6">SMH4131-1</strain>
    </source>
</reference>
<dbReference type="GO" id="GO:0046872">
    <property type="term" value="F:metal ion binding"/>
    <property type="evidence" value="ECO:0007669"/>
    <property type="project" value="UniProtKB-KW"/>
</dbReference>
<accession>A0AAE0MCW6</accession>
<dbReference type="EMBL" id="JAUEPO010000003">
    <property type="protein sequence ID" value="KAK3327916.1"/>
    <property type="molecule type" value="Genomic_DNA"/>
</dbReference>
<dbReference type="GO" id="GO:0006788">
    <property type="term" value="P:heme oxidation"/>
    <property type="evidence" value="ECO:0007669"/>
    <property type="project" value="InterPro"/>
</dbReference>
<feature type="transmembrane region" description="Helical" evidence="5">
    <location>
        <begin position="503"/>
        <end position="521"/>
    </location>
</feature>
<feature type="compositionally biased region" description="Basic and acidic residues" evidence="4">
    <location>
        <begin position="368"/>
        <end position="383"/>
    </location>
</feature>
<dbReference type="InterPro" id="IPR016053">
    <property type="entry name" value="Haem_Oase-like"/>
</dbReference>
<evidence type="ECO:0000313" key="7">
    <source>
        <dbReference type="Proteomes" id="UP001286456"/>
    </source>
</evidence>
<protein>
    <recommendedName>
        <fullName evidence="8">Heme oxygenase</fullName>
    </recommendedName>
</protein>
<feature type="compositionally biased region" description="Polar residues" evidence="4">
    <location>
        <begin position="253"/>
        <end position="267"/>
    </location>
</feature>
<feature type="compositionally biased region" description="Polar residues" evidence="4">
    <location>
        <begin position="410"/>
        <end position="419"/>
    </location>
</feature>
<proteinExistence type="predicted"/>
<dbReference type="PANTHER" id="PTHR10720">
    <property type="entry name" value="HEME OXYGENASE"/>
    <property type="match status" value="1"/>
</dbReference>
<keyword evidence="1" id="KW-0349">Heme</keyword>
<organism evidence="6 7">
    <name type="scientific">Cercophora scortea</name>
    <dbReference type="NCBI Taxonomy" id="314031"/>
    <lineage>
        <taxon>Eukaryota</taxon>
        <taxon>Fungi</taxon>
        <taxon>Dikarya</taxon>
        <taxon>Ascomycota</taxon>
        <taxon>Pezizomycotina</taxon>
        <taxon>Sordariomycetes</taxon>
        <taxon>Sordariomycetidae</taxon>
        <taxon>Sordariales</taxon>
        <taxon>Lasiosphaeriaceae</taxon>
        <taxon>Cercophora</taxon>
    </lineage>
</organism>
<dbReference type="AlphaFoldDB" id="A0AAE0MCW6"/>
<dbReference type="Gene3D" id="1.20.910.10">
    <property type="entry name" value="Heme oxygenase-like"/>
    <property type="match status" value="1"/>
</dbReference>
<evidence type="ECO:0000256" key="4">
    <source>
        <dbReference type="SAM" id="MobiDB-lite"/>
    </source>
</evidence>
<keyword evidence="5" id="KW-0812">Transmembrane</keyword>
<evidence type="ECO:0000256" key="1">
    <source>
        <dbReference type="ARBA" id="ARBA00022617"/>
    </source>
</evidence>
<evidence type="ECO:0000256" key="2">
    <source>
        <dbReference type="ARBA" id="ARBA00022723"/>
    </source>
</evidence>
<evidence type="ECO:0000256" key="3">
    <source>
        <dbReference type="ARBA" id="ARBA00023004"/>
    </source>
</evidence>
<feature type="region of interest" description="Disordered" evidence="4">
    <location>
        <begin position="232"/>
        <end position="267"/>
    </location>
</feature>
<keyword evidence="5" id="KW-0472">Membrane</keyword>
<feature type="region of interest" description="Disordered" evidence="4">
    <location>
        <begin position="1"/>
        <end position="20"/>
    </location>
</feature>
<evidence type="ECO:0000313" key="6">
    <source>
        <dbReference type="EMBL" id="KAK3327916.1"/>
    </source>
</evidence>
<feature type="region of interest" description="Disordered" evidence="4">
    <location>
        <begin position="368"/>
        <end position="419"/>
    </location>
</feature>
<dbReference type="PANTHER" id="PTHR10720:SF0">
    <property type="entry name" value="HEME OXYGENASE"/>
    <property type="match status" value="1"/>
</dbReference>
<dbReference type="Proteomes" id="UP001286456">
    <property type="component" value="Unassembled WGS sequence"/>
</dbReference>
<gene>
    <name evidence="6" type="ORF">B0T19DRAFT_177448</name>
</gene>
<keyword evidence="5" id="KW-1133">Transmembrane helix</keyword>
<dbReference type="InterPro" id="IPR016084">
    <property type="entry name" value="Haem_Oase-like_multi-hlx"/>
</dbReference>
<keyword evidence="7" id="KW-1185">Reference proteome</keyword>
<dbReference type="GO" id="GO:0004392">
    <property type="term" value="F:heme oxygenase (decyclizing) activity"/>
    <property type="evidence" value="ECO:0007669"/>
    <property type="project" value="InterPro"/>
</dbReference>
<reference evidence="6" key="1">
    <citation type="journal article" date="2023" name="Mol. Phylogenet. Evol.">
        <title>Genome-scale phylogeny and comparative genomics of the fungal order Sordariales.</title>
        <authorList>
            <person name="Hensen N."/>
            <person name="Bonometti L."/>
            <person name="Westerberg I."/>
            <person name="Brannstrom I.O."/>
            <person name="Guillou S."/>
            <person name="Cros-Aarteil S."/>
            <person name="Calhoun S."/>
            <person name="Haridas S."/>
            <person name="Kuo A."/>
            <person name="Mondo S."/>
            <person name="Pangilinan J."/>
            <person name="Riley R."/>
            <person name="LaButti K."/>
            <person name="Andreopoulos B."/>
            <person name="Lipzen A."/>
            <person name="Chen C."/>
            <person name="Yan M."/>
            <person name="Daum C."/>
            <person name="Ng V."/>
            <person name="Clum A."/>
            <person name="Steindorff A."/>
            <person name="Ohm R.A."/>
            <person name="Martin F."/>
            <person name="Silar P."/>
            <person name="Natvig D.O."/>
            <person name="Lalanne C."/>
            <person name="Gautier V."/>
            <person name="Ament-Velasquez S.L."/>
            <person name="Kruys A."/>
            <person name="Hutchinson M.I."/>
            <person name="Powell A.J."/>
            <person name="Barry K."/>
            <person name="Miller A.N."/>
            <person name="Grigoriev I.V."/>
            <person name="Debuchy R."/>
            <person name="Gladieux P."/>
            <person name="Hiltunen Thoren M."/>
            <person name="Johannesson H."/>
        </authorList>
    </citation>
    <scope>NUCLEOTIDE SEQUENCE</scope>
    <source>
        <strain evidence="6">SMH4131-1</strain>
    </source>
</reference>
<dbReference type="CDD" id="cd19165">
    <property type="entry name" value="HemeO"/>
    <property type="match status" value="1"/>
</dbReference>